<dbReference type="STRING" id="3885.V7BXE6"/>
<evidence type="ECO:0000313" key="3">
    <source>
        <dbReference type="Proteomes" id="UP000000226"/>
    </source>
</evidence>
<accession>V7BXE6</accession>
<dbReference type="SMR" id="V7BXE6"/>
<dbReference type="Gramene" id="ESW21733">
    <property type="protein sequence ID" value="ESW21733"/>
    <property type="gene ID" value="PHAVU_005G095200g"/>
</dbReference>
<dbReference type="OMA" id="EREIVTH"/>
<organism evidence="2 3">
    <name type="scientific">Phaseolus vulgaris</name>
    <name type="common">Kidney bean</name>
    <name type="synonym">French bean</name>
    <dbReference type="NCBI Taxonomy" id="3885"/>
    <lineage>
        <taxon>Eukaryota</taxon>
        <taxon>Viridiplantae</taxon>
        <taxon>Streptophyta</taxon>
        <taxon>Embryophyta</taxon>
        <taxon>Tracheophyta</taxon>
        <taxon>Spermatophyta</taxon>
        <taxon>Magnoliopsida</taxon>
        <taxon>eudicotyledons</taxon>
        <taxon>Gunneridae</taxon>
        <taxon>Pentapetalae</taxon>
        <taxon>rosids</taxon>
        <taxon>fabids</taxon>
        <taxon>Fabales</taxon>
        <taxon>Fabaceae</taxon>
        <taxon>Papilionoideae</taxon>
        <taxon>50 kb inversion clade</taxon>
        <taxon>NPAAA clade</taxon>
        <taxon>indigoferoid/millettioid clade</taxon>
        <taxon>Phaseoleae</taxon>
        <taxon>Phaseolus</taxon>
    </lineage>
</organism>
<gene>
    <name evidence="2" type="ORF">PHAVU_005G095200g</name>
</gene>
<dbReference type="PANTHER" id="PTHR47165">
    <property type="entry name" value="OS03G0429900 PROTEIN"/>
    <property type="match status" value="1"/>
</dbReference>
<proteinExistence type="predicted"/>
<dbReference type="EMBL" id="CM002292">
    <property type="protein sequence ID" value="ESW21733.1"/>
    <property type="molecule type" value="Genomic_DNA"/>
</dbReference>
<evidence type="ECO:0000259" key="1">
    <source>
        <dbReference type="Pfam" id="PF02721"/>
    </source>
</evidence>
<dbReference type="Pfam" id="PF02721">
    <property type="entry name" value="DUF223"/>
    <property type="match status" value="1"/>
</dbReference>
<evidence type="ECO:0000313" key="2">
    <source>
        <dbReference type="EMBL" id="ESW21733.1"/>
    </source>
</evidence>
<dbReference type="CDD" id="cd04480">
    <property type="entry name" value="RPA1_DBD_A_like"/>
    <property type="match status" value="1"/>
</dbReference>
<dbReference type="AlphaFoldDB" id="V7BXE6"/>
<dbReference type="InterPro" id="IPR047192">
    <property type="entry name" value="Euk_RPA1_DBD_C"/>
</dbReference>
<dbReference type="CDD" id="cd04476">
    <property type="entry name" value="RPA1_DBD_C"/>
    <property type="match status" value="1"/>
</dbReference>
<dbReference type="InterPro" id="IPR012340">
    <property type="entry name" value="NA-bd_OB-fold"/>
</dbReference>
<dbReference type="Proteomes" id="UP000000226">
    <property type="component" value="Chromosome 5"/>
</dbReference>
<dbReference type="eggNOG" id="KOG0851">
    <property type="taxonomic scope" value="Eukaryota"/>
</dbReference>
<feature type="domain" description="Replication protein A 70 kDa DNA-binding subunit B/D first OB fold" evidence="1">
    <location>
        <begin position="54"/>
        <end position="94"/>
    </location>
</feature>
<dbReference type="Gene3D" id="2.40.50.140">
    <property type="entry name" value="Nucleic acid-binding proteins"/>
    <property type="match status" value="3"/>
</dbReference>
<dbReference type="PANTHER" id="PTHR47165:SF4">
    <property type="entry name" value="OS03G0429900 PROTEIN"/>
    <property type="match status" value="1"/>
</dbReference>
<dbReference type="OrthoDB" id="1433058at2759"/>
<name>V7BXE6_PHAVU</name>
<keyword evidence="3" id="KW-1185">Reference proteome</keyword>
<dbReference type="SUPFAM" id="SSF50249">
    <property type="entry name" value="Nucleic acid-binding proteins"/>
    <property type="match status" value="3"/>
</dbReference>
<sequence length="353" mass="40423">MSILKLDQTINVLNDVNSTKKSWNVVVRVLRLWCVQDFTKQKIPFSLEMVLQDEQISKGHVYIIQSFSVASNLGSYRTTKHAYKINFQYGTNVSLMANEVVQQTKPHYTPFSLLFVAAFDTNILVDIIGILTGVGTERKLAKEGKVTKMNVISIDCDGFRIQCTLFGNYVDQLNAFLSAGEVHNVVISIEFAKVKFFRDNIYVQNCIDCTRVEYNGLIQLCESSKQTPEHEFLQTTARNTIAGLKDCREVNLIIYFKFLSIFFLATIKHVDDDDWWYTACICNKAVYLDSKIYKVQLRVIDDTDSTTFMLFDREVSSLLSKSCAEMFESHDKTGNLPNEFAEILEKKVLFKVD</sequence>
<reference evidence="3" key="1">
    <citation type="journal article" date="2014" name="Nat. Genet.">
        <title>A reference genome for common bean and genome-wide analysis of dual domestications.</title>
        <authorList>
            <person name="Schmutz J."/>
            <person name="McClean P.E."/>
            <person name="Mamidi S."/>
            <person name="Wu G.A."/>
            <person name="Cannon S.B."/>
            <person name="Grimwood J."/>
            <person name="Jenkins J."/>
            <person name="Shu S."/>
            <person name="Song Q."/>
            <person name="Chavarro C."/>
            <person name="Torres-Torres M."/>
            <person name="Geffroy V."/>
            <person name="Moghaddam S.M."/>
            <person name="Gao D."/>
            <person name="Abernathy B."/>
            <person name="Barry K."/>
            <person name="Blair M."/>
            <person name="Brick M.A."/>
            <person name="Chovatia M."/>
            <person name="Gepts P."/>
            <person name="Goodstein D.M."/>
            <person name="Gonzales M."/>
            <person name="Hellsten U."/>
            <person name="Hyten D.L."/>
            <person name="Jia G."/>
            <person name="Kelly J.D."/>
            <person name="Kudrna D."/>
            <person name="Lee R."/>
            <person name="Richard M.M."/>
            <person name="Miklas P.N."/>
            <person name="Osorno J.M."/>
            <person name="Rodrigues J."/>
            <person name="Thareau V."/>
            <person name="Urrea C.A."/>
            <person name="Wang M."/>
            <person name="Yu Y."/>
            <person name="Zhang M."/>
            <person name="Wing R.A."/>
            <person name="Cregan P.B."/>
            <person name="Rokhsar D.S."/>
            <person name="Jackson S.A."/>
        </authorList>
    </citation>
    <scope>NUCLEOTIDE SEQUENCE [LARGE SCALE GENOMIC DNA]</scope>
    <source>
        <strain evidence="3">cv. G19833</strain>
    </source>
</reference>
<dbReference type="InterPro" id="IPR003871">
    <property type="entry name" value="RFA1B/D_OB_1st"/>
</dbReference>
<protein>
    <recommendedName>
        <fullName evidence="1">Replication protein A 70 kDa DNA-binding subunit B/D first OB fold domain-containing protein</fullName>
    </recommendedName>
</protein>